<dbReference type="SUPFAM" id="SSF53474">
    <property type="entry name" value="alpha/beta-Hydrolases"/>
    <property type="match status" value="1"/>
</dbReference>
<comment type="caution">
    <text evidence="1">The sequence shown here is derived from an EMBL/GenBank/DDBJ whole genome shotgun (WGS) entry which is preliminary data.</text>
</comment>
<name>A0A7W9FXC0_9ACTN</name>
<dbReference type="AlphaFoldDB" id="A0A7W9FXC0"/>
<reference evidence="1 2" key="1">
    <citation type="submission" date="2020-08" db="EMBL/GenBank/DDBJ databases">
        <title>Sequencing the genomes of 1000 actinobacteria strains.</title>
        <authorList>
            <person name="Klenk H.-P."/>
        </authorList>
    </citation>
    <scope>NUCLEOTIDE SEQUENCE [LARGE SCALE GENOMIC DNA]</scope>
    <source>
        <strain evidence="1 2">DSM 45507</strain>
    </source>
</reference>
<sequence>MVPERIFGAATRHDGDPDRVAVLLPGRGYVPARPLLHFAGAVLRRHGWSVREVWWQSPATQDAGELAGWVMEQIRQAVDGERAERLLLVGKSLGTFAAPLAAERGLPAIWLTPLLGHEVVVEALRRTGAPTLLVGGSADRLWDGEVARGLGHPYLEIPGADHGLETFEDPVRSVEILRDVTAEMDRFVAGLRS</sequence>
<organism evidence="1 2">
    <name type="scientific">Nonomuraea jabiensis</name>
    <dbReference type="NCBI Taxonomy" id="882448"/>
    <lineage>
        <taxon>Bacteria</taxon>
        <taxon>Bacillati</taxon>
        <taxon>Actinomycetota</taxon>
        <taxon>Actinomycetes</taxon>
        <taxon>Streptosporangiales</taxon>
        <taxon>Streptosporangiaceae</taxon>
        <taxon>Nonomuraea</taxon>
    </lineage>
</organism>
<accession>A0A7W9FXC0</accession>
<gene>
    <name evidence="1" type="ORF">HD596_000014</name>
</gene>
<dbReference type="Gene3D" id="3.40.50.1820">
    <property type="entry name" value="alpha/beta hydrolase"/>
    <property type="match status" value="1"/>
</dbReference>
<dbReference type="InterPro" id="IPR029058">
    <property type="entry name" value="AB_hydrolase_fold"/>
</dbReference>
<dbReference type="RefSeq" id="WP_185067272.1">
    <property type="nucleotide sequence ID" value="NZ_JACHMB010000001.1"/>
</dbReference>
<evidence type="ECO:0000313" key="1">
    <source>
        <dbReference type="EMBL" id="MBB5773258.1"/>
    </source>
</evidence>
<dbReference type="EMBL" id="JACHMB010000001">
    <property type="protein sequence ID" value="MBB5773258.1"/>
    <property type="molecule type" value="Genomic_DNA"/>
</dbReference>
<evidence type="ECO:0000313" key="2">
    <source>
        <dbReference type="Proteomes" id="UP000579153"/>
    </source>
</evidence>
<keyword evidence="2" id="KW-1185">Reference proteome</keyword>
<dbReference type="Proteomes" id="UP000579153">
    <property type="component" value="Unassembled WGS sequence"/>
</dbReference>
<protein>
    <submittedName>
        <fullName evidence="1">Pimeloyl-ACP methyl ester carboxylesterase</fullName>
    </submittedName>
</protein>
<proteinExistence type="predicted"/>